<name>A1TEV8_MYCVP</name>
<keyword evidence="4" id="KW-1185">Reference proteome</keyword>
<dbReference type="AlphaFoldDB" id="A1TEV8"/>
<dbReference type="PROSITE" id="PS00552">
    <property type="entry name" value="HTH_MERR_1"/>
    <property type="match status" value="1"/>
</dbReference>
<dbReference type="GO" id="GO:0003700">
    <property type="term" value="F:DNA-binding transcription factor activity"/>
    <property type="evidence" value="ECO:0007669"/>
    <property type="project" value="InterPro"/>
</dbReference>
<dbReference type="Pfam" id="PF13411">
    <property type="entry name" value="MerR_1"/>
    <property type="match status" value="1"/>
</dbReference>
<dbReference type="PANTHER" id="PTHR30204">
    <property type="entry name" value="REDOX-CYCLING DRUG-SENSING TRANSCRIPTIONAL ACTIVATOR SOXR"/>
    <property type="match status" value="1"/>
</dbReference>
<dbReference type="InterPro" id="IPR047057">
    <property type="entry name" value="MerR_fam"/>
</dbReference>
<dbReference type="InterPro" id="IPR000551">
    <property type="entry name" value="MerR-type_HTH_dom"/>
</dbReference>
<dbReference type="Gene3D" id="1.10.1660.10">
    <property type="match status" value="1"/>
</dbReference>
<evidence type="ECO:0000256" key="1">
    <source>
        <dbReference type="ARBA" id="ARBA00023125"/>
    </source>
</evidence>
<dbReference type="HOGENOM" id="CLU_060077_8_1_11"/>
<dbReference type="PRINTS" id="PR00040">
    <property type="entry name" value="HTHMERR"/>
</dbReference>
<accession>A1TEV8</accession>
<dbReference type="SUPFAM" id="SSF46955">
    <property type="entry name" value="Putative DNA-binding domain"/>
    <property type="match status" value="1"/>
</dbReference>
<dbReference type="SMART" id="SM00422">
    <property type="entry name" value="HTH_MERR"/>
    <property type="match status" value="1"/>
</dbReference>
<dbReference type="InterPro" id="IPR009061">
    <property type="entry name" value="DNA-bd_dom_put_sf"/>
</dbReference>
<sequence length="139" mass="15673">MVIVSSNPDCLESHGVSIAEAAQRTGLSRHTLRYYERAGLIESVERSTSGRRQYAASDLDWFAFLVRLRQTGMPITQMQQFARLRADGAATLEQRRQLLDEHRRHVEAAIAVQQGHLAALTDKIAHYEQLITGRQGDQT</sequence>
<evidence type="ECO:0000313" key="3">
    <source>
        <dbReference type="EMBL" id="ABM15708.1"/>
    </source>
</evidence>
<evidence type="ECO:0000259" key="2">
    <source>
        <dbReference type="PROSITE" id="PS50937"/>
    </source>
</evidence>
<gene>
    <name evidence="3" type="ordered locus">Mvan_4935</name>
</gene>
<dbReference type="EMBL" id="CP000511">
    <property type="protein sequence ID" value="ABM15708.1"/>
    <property type="molecule type" value="Genomic_DNA"/>
</dbReference>
<dbReference type="CDD" id="cd01109">
    <property type="entry name" value="HTH_YyaN"/>
    <property type="match status" value="1"/>
</dbReference>
<reference evidence="3" key="1">
    <citation type="submission" date="2006-12" db="EMBL/GenBank/DDBJ databases">
        <title>Complete sequence of Mycobacterium vanbaalenii PYR-1.</title>
        <authorList>
            <consortium name="US DOE Joint Genome Institute"/>
            <person name="Copeland A."/>
            <person name="Lucas S."/>
            <person name="Lapidus A."/>
            <person name="Barry K."/>
            <person name="Detter J.C."/>
            <person name="Glavina del Rio T."/>
            <person name="Hammon N."/>
            <person name="Israni S."/>
            <person name="Dalin E."/>
            <person name="Tice H."/>
            <person name="Pitluck S."/>
            <person name="Singan V."/>
            <person name="Schmutz J."/>
            <person name="Larimer F."/>
            <person name="Land M."/>
            <person name="Hauser L."/>
            <person name="Kyrpides N."/>
            <person name="Anderson I.J."/>
            <person name="Miller C."/>
            <person name="Richardson P."/>
        </authorList>
    </citation>
    <scope>NUCLEOTIDE SEQUENCE [LARGE SCALE GENOMIC DNA]</scope>
    <source>
        <strain evidence="3">PYR-1</strain>
    </source>
</reference>
<dbReference type="eggNOG" id="COG0789">
    <property type="taxonomic scope" value="Bacteria"/>
</dbReference>
<feature type="domain" description="HTH merR-type" evidence="2">
    <location>
        <begin position="17"/>
        <end position="84"/>
    </location>
</feature>
<evidence type="ECO:0000313" key="4">
    <source>
        <dbReference type="Proteomes" id="UP000009159"/>
    </source>
</evidence>
<organism evidence="3 4">
    <name type="scientific">Mycolicibacterium vanbaalenii (strain DSM 7251 / JCM 13017 / BCRC 16820 / KCTC 9966 / NRRL B-24157 / PYR-1)</name>
    <name type="common">Mycobacterium vanbaalenii</name>
    <dbReference type="NCBI Taxonomy" id="350058"/>
    <lineage>
        <taxon>Bacteria</taxon>
        <taxon>Bacillati</taxon>
        <taxon>Actinomycetota</taxon>
        <taxon>Actinomycetes</taxon>
        <taxon>Mycobacteriales</taxon>
        <taxon>Mycobacteriaceae</taxon>
        <taxon>Mycolicibacterium</taxon>
    </lineage>
</organism>
<keyword evidence="1" id="KW-0238">DNA-binding</keyword>
<dbReference type="STRING" id="350058.Mvan_4935"/>
<dbReference type="GO" id="GO:0003677">
    <property type="term" value="F:DNA binding"/>
    <property type="evidence" value="ECO:0007669"/>
    <property type="project" value="UniProtKB-KW"/>
</dbReference>
<dbReference type="Proteomes" id="UP000009159">
    <property type="component" value="Chromosome"/>
</dbReference>
<protein>
    <submittedName>
        <fullName evidence="3">Transcriptional regulator, MerR family</fullName>
    </submittedName>
</protein>
<dbReference type="KEGG" id="mva:Mvan_4935"/>
<dbReference type="PANTHER" id="PTHR30204:SF98">
    <property type="entry name" value="HTH-TYPE TRANSCRIPTIONAL REGULATOR ADHR"/>
    <property type="match status" value="1"/>
</dbReference>
<proteinExistence type="predicted"/>
<dbReference type="PROSITE" id="PS50937">
    <property type="entry name" value="HTH_MERR_2"/>
    <property type="match status" value="1"/>
</dbReference>